<feature type="binding site" evidence="13">
    <location>
        <position position="178"/>
    </location>
    <ligand>
        <name>thiamine diphosphate</name>
        <dbReference type="ChEBI" id="CHEBI:58937"/>
    </ligand>
</feature>
<feature type="binding site" evidence="13">
    <location>
        <position position="207"/>
    </location>
    <ligand>
        <name>thiamine diphosphate</name>
        <dbReference type="ChEBI" id="CHEBI:58937"/>
    </ligand>
</feature>
<feature type="domain" description="Transketolase-like pyrimidine-binding" evidence="17">
    <location>
        <begin position="375"/>
        <end position="555"/>
    </location>
</feature>
<feature type="active site" description="Proton donor" evidence="11">
    <location>
        <position position="441"/>
    </location>
</feature>
<dbReference type="InterPro" id="IPR005475">
    <property type="entry name" value="Transketolase-like_Pyr-bd"/>
</dbReference>
<dbReference type="Pfam" id="PF22613">
    <property type="entry name" value="Transketolase_C_1"/>
    <property type="match status" value="1"/>
</dbReference>
<dbReference type="SUPFAM" id="SSF52922">
    <property type="entry name" value="TK C-terminal domain-like"/>
    <property type="match status" value="1"/>
</dbReference>
<dbReference type="InterPro" id="IPR005474">
    <property type="entry name" value="Transketolase_N"/>
</dbReference>
<feature type="binding site" evidence="13">
    <location>
        <position position="85"/>
    </location>
    <ligand>
        <name>thiamine diphosphate</name>
        <dbReference type="ChEBI" id="CHEBI:58937"/>
    </ligand>
</feature>
<evidence type="ECO:0000256" key="7">
    <source>
        <dbReference type="ARBA" id="ARBA00022842"/>
    </source>
</evidence>
<comment type="cofactor">
    <cofactor evidence="16">
        <name>Mg(2+)</name>
        <dbReference type="ChEBI" id="CHEBI:18420"/>
    </cofactor>
    <cofactor evidence="16">
        <name>Ca(2+)</name>
        <dbReference type="ChEBI" id="CHEBI:29108"/>
    </cofactor>
    <cofactor evidence="16">
        <name>Mn(2+)</name>
        <dbReference type="ChEBI" id="CHEBI:29035"/>
    </cofactor>
    <cofactor evidence="16">
        <name>Co(2+)</name>
        <dbReference type="ChEBI" id="CHEBI:48828"/>
    </cofactor>
    <text evidence="16">Binds 1 Mg(2+) ion per subunit. Can also utilize other divalent metal cations, such as Ca(2+), Mn(2+) and Co(2+).</text>
</comment>
<dbReference type="Proteomes" id="UP000035548">
    <property type="component" value="Chromosome"/>
</dbReference>
<dbReference type="Gene3D" id="3.40.50.920">
    <property type="match status" value="1"/>
</dbReference>
<keyword evidence="5 16" id="KW-0808">Transferase</keyword>
<dbReference type="GO" id="GO:0004802">
    <property type="term" value="F:transketolase activity"/>
    <property type="evidence" value="ECO:0007669"/>
    <property type="project" value="UniProtKB-UniRule"/>
</dbReference>
<gene>
    <name evidence="18" type="primary">tkt</name>
    <name evidence="18" type="ORF">CUTER_05800</name>
</gene>
<dbReference type="KEGG" id="cut:CUTER_05800"/>
<comment type="function">
    <text evidence="16">Catalyzes the transfer of a two-carbon ketol group from a ketose donor to an aldose acceptor, via a covalent intermediate with the cofactor thiamine pyrophosphate.</text>
</comment>
<feature type="binding site" evidence="12">
    <location>
        <position position="550"/>
    </location>
    <ligand>
        <name>substrate</name>
    </ligand>
</feature>
<comment type="subunit">
    <text evidence="2 16">Homodimer.</text>
</comment>
<dbReference type="OrthoDB" id="8732661at2"/>
<dbReference type="FunFam" id="3.40.50.970:FF:000003">
    <property type="entry name" value="Transketolase"/>
    <property type="match status" value="1"/>
</dbReference>
<dbReference type="CDD" id="cd02012">
    <property type="entry name" value="TPP_TK"/>
    <property type="match status" value="1"/>
</dbReference>
<evidence type="ECO:0000256" key="10">
    <source>
        <dbReference type="NCBIfam" id="TIGR00232"/>
    </source>
</evidence>
<dbReference type="InterPro" id="IPR049557">
    <property type="entry name" value="Transketolase_CS"/>
</dbReference>
<dbReference type="PANTHER" id="PTHR43522:SF2">
    <property type="entry name" value="TRANSKETOLASE 1-RELATED"/>
    <property type="match status" value="1"/>
</dbReference>
<feature type="binding site" evidence="13">
    <location>
        <position position="467"/>
    </location>
    <ligand>
        <name>thiamine diphosphate</name>
        <dbReference type="ChEBI" id="CHEBI:58937"/>
    </ligand>
</feature>
<dbReference type="PROSITE" id="PS00801">
    <property type="entry name" value="TRANSKETOLASE_1"/>
    <property type="match status" value="1"/>
</dbReference>
<dbReference type="SMART" id="SM00861">
    <property type="entry name" value="Transket_pyr"/>
    <property type="match status" value="1"/>
</dbReference>
<sequence>MTLSPELQALTERRYPSDWTDLDTKAVDTTRVLAADAVQNVGSGHPGTAMSLAPIAYTLFQRVMDIDPADDKWVGRDRFILSPGHSSLTLYLQLFLAGYGLEMEDIKALRSRGSLTPGHPEYGHTKGVEITTGPLGQGLASSVGMAMAARRERGLFDPESPAGESPFDHFVYVICSDGDVQEGVTSETSSLAGTQKLGNLIAIYDDNHISIEDDTSIAFTEDVAARYRAYGWHVQEIEGGEDVAALEAAIEEAKKVTDQPSFIRVRTVIAYPAPNLANTGASHGSALGEAEVAATKEILGLDPTKSFFIEDEVLAHTRKALDRGAEKHAAWQKKFDAWAEANPEKKALFDRLFAGELPEGWDAELPTWEPDAKGVATRKASEAVLQALGATLPELWGGSADLAGSTNTIIKGSTSFGPAERSSDKFTMEPFGRNLHFGIREHGMGSILNGIALHGPTIPYGATFLQFADYMRPAVRLAALMNVGPVFVWTHDSIGLGEDGPTHQPVEHLAALRAIPNLTTFRPADANETAAAWAAIIENRKAPQALALSRQNLPVLEGTKDKAREGVKRGAYVLVDAENPDVVLLATGSEVQHAVGAAALLAEENISARVVSVPSLDLFLEQDQAYRDEVLPPSVKARVSVEAGIAMPWHQVIGDAGRAVSIETWGESASAEELFEAFGFTAENVAATAKQSIEAAK</sequence>
<feature type="binding site" evidence="12">
    <location>
        <position position="405"/>
    </location>
    <ligand>
        <name>substrate</name>
    </ligand>
</feature>
<evidence type="ECO:0000313" key="19">
    <source>
        <dbReference type="Proteomes" id="UP000035548"/>
    </source>
</evidence>
<feature type="binding site" evidence="13">
    <location>
        <begin position="133"/>
        <end position="135"/>
    </location>
    <ligand>
        <name>thiamine diphosphate</name>
        <dbReference type="ChEBI" id="CHEBI:58937"/>
    </ligand>
</feature>
<feature type="binding site" evidence="14">
    <location>
        <position position="207"/>
    </location>
    <ligand>
        <name>Mg(2+)</name>
        <dbReference type="ChEBI" id="CHEBI:18420"/>
    </ligand>
</feature>
<evidence type="ECO:0000256" key="8">
    <source>
        <dbReference type="ARBA" id="ARBA00023052"/>
    </source>
</evidence>
<accession>A0A0G3HCS9</accession>
<protein>
    <recommendedName>
        <fullName evidence="4 10">Transketolase</fullName>
        <ecNumber evidence="3 10">2.2.1.1</ecNumber>
    </recommendedName>
</protein>
<evidence type="ECO:0000256" key="1">
    <source>
        <dbReference type="ARBA" id="ARBA00007131"/>
    </source>
</evidence>
<feature type="site" description="Important for catalytic activity" evidence="15">
    <location>
        <position position="45"/>
    </location>
</feature>
<keyword evidence="7 14" id="KW-0460">Magnesium</keyword>
<evidence type="ECO:0000256" key="6">
    <source>
        <dbReference type="ARBA" id="ARBA00022723"/>
    </source>
</evidence>
<evidence type="ECO:0000256" key="5">
    <source>
        <dbReference type="ARBA" id="ARBA00022679"/>
    </source>
</evidence>
<dbReference type="GO" id="GO:0000287">
    <property type="term" value="F:magnesium ion binding"/>
    <property type="evidence" value="ECO:0007669"/>
    <property type="project" value="UniProtKB-ARBA"/>
</dbReference>
<keyword evidence="6 14" id="KW-0479">Metal-binding</keyword>
<dbReference type="InterPro" id="IPR055152">
    <property type="entry name" value="Transketolase-like_C_2"/>
</dbReference>
<dbReference type="STRING" id="1072256.CUTER_05800"/>
<dbReference type="PANTHER" id="PTHR43522">
    <property type="entry name" value="TRANSKETOLASE"/>
    <property type="match status" value="1"/>
</dbReference>
<proteinExistence type="inferred from homology"/>
<dbReference type="EMBL" id="CP011546">
    <property type="protein sequence ID" value="AKK11156.1"/>
    <property type="molecule type" value="Genomic_DNA"/>
</dbReference>
<dbReference type="EC" id="2.2.1.1" evidence="3 10"/>
<feature type="binding site" evidence="12">
    <location>
        <position position="499"/>
    </location>
    <ligand>
        <name>substrate</name>
    </ligand>
</feature>
<evidence type="ECO:0000256" key="11">
    <source>
        <dbReference type="PIRSR" id="PIRSR605478-1"/>
    </source>
</evidence>
<dbReference type="Gene3D" id="3.40.50.970">
    <property type="match status" value="2"/>
</dbReference>
<organism evidence="18 19">
    <name type="scientific">Corynebacterium uterequi</name>
    <dbReference type="NCBI Taxonomy" id="1072256"/>
    <lineage>
        <taxon>Bacteria</taxon>
        <taxon>Bacillati</taxon>
        <taxon>Actinomycetota</taxon>
        <taxon>Actinomycetes</taxon>
        <taxon>Mycobacteriales</taxon>
        <taxon>Corynebacteriaceae</taxon>
        <taxon>Corynebacterium</taxon>
    </lineage>
</organism>
<dbReference type="Pfam" id="PF02779">
    <property type="entry name" value="Transket_pyr"/>
    <property type="match status" value="1"/>
</dbReference>
<feature type="site" description="Important for catalytic activity" evidence="15">
    <location>
        <position position="283"/>
    </location>
</feature>
<evidence type="ECO:0000256" key="3">
    <source>
        <dbReference type="ARBA" id="ARBA00013152"/>
    </source>
</evidence>
<dbReference type="InterPro" id="IPR009014">
    <property type="entry name" value="Transketo_C/PFOR_II"/>
</dbReference>
<evidence type="ECO:0000256" key="15">
    <source>
        <dbReference type="PIRSR" id="PIRSR605478-5"/>
    </source>
</evidence>
<evidence type="ECO:0000313" key="18">
    <source>
        <dbReference type="EMBL" id="AKK11156.1"/>
    </source>
</evidence>
<dbReference type="Pfam" id="PF00456">
    <property type="entry name" value="Transketolase_N"/>
    <property type="match status" value="1"/>
</dbReference>
<reference evidence="19" key="2">
    <citation type="submission" date="2015-05" db="EMBL/GenBank/DDBJ databases">
        <title>Complete genome sequence of Corynebacterium uterequi DSM 45634, isolated from the uterus of a maiden mare.</title>
        <authorList>
            <person name="Ruckert C."/>
            <person name="Albersmeier A."/>
            <person name="Winkler A."/>
            <person name="Tauch A."/>
        </authorList>
    </citation>
    <scope>NUCLEOTIDE SEQUENCE [LARGE SCALE GENOMIC DNA]</scope>
    <source>
        <strain evidence="19">DSM 45634</strain>
    </source>
</reference>
<evidence type="ECO:0000256" key="16">
    <source>
        <dbReference type="RuleBase" id="RU004996"/>
    </source>
</evidence>
<reference evidence="18 19" key="1">
    <citation type="journal article" date="2015" name="Genome Announc.">
        <title>Virulence Factor Genes Detected in the Complete Genome Sequence of Corynebacterium uterequi DSM 45634, Isolated from the Uterus of a Maiden Mare.</title>
        <authorList>
            <person name="Ruckert C."/>
            <person name="Kriete M."/>
            <person name="Jaenicke S."/>
            <person name="Winkler A."/>
            <person name="Tauch A."/>
        </authorList>
    </citation>
    <scope>NUCLEOTIDE SEQUENCE [LARGE SCALE GENOMIC DNA]</scope>
    <source>
        <strain evidence="18 19">DSM 45634</strain>
    </source>
</reference>
<feature type="binding site" evidence="12">
    <location>
        <position position="491"/>
    </location>
    <ligand>
        <name>substrate</name>
    </ligand>
</feature>
<keyword evidence="8 13" id="KW-0786">Thiamine pyrophosphate</keyword>
<dbReference type="SUPFAM" id="SSF52518">
    <property type="entry name" value="Thiamin diphosphate-binding fold (THDP-binding)"/>
    <property type="match status" value="2"/>
</dbReference>
<evidence type="ECO:0000256" key="13">
    <source>
        <dbReference type="PIRSR" id="PIRSR605478-3"/>
    </source>
</evidence>
<feature type="binding site" evidence="12">
    <location>
        <position position="503"/>
    </location>
    <ligand>
        <name>substrate</name>
    </ligand>
</feature>
<dbReference type="InterPro" id="IPR005478">
    <property type="entry name" value="Transketolase_bac-like"/>
</dbReference>
<comment type="cofactor">
    <cofactor evidence="14">
        <name>Mg(2+)</name>
        <dbReference type="ChEBI" id="CHEBI:18420"/>
    </cofactor>
    <text evidence="14">Binds 1 Mg(2+) ion per subunit. Can also utilize other divalent metal cations, such as Ca(2+), Mn(2+) and Co(2+).</text>
</comment>
<dbReference type="FunFam" id="3.40.50.920:FF:000003">
    <property type="entry name" value="Transketolase"/>
    <property type="match status" value="1"/>
</dbReference>
<comment type="cofactor">
    <cofactor evidence="13">
        <name>thiamine diphosphate</name>
        <dbReference type="ChEBI" id="CHEBI:58937"/>
    </cofactor>
    <text evidence="13">Binds 1 thiamine pyrophosphate per subunit. During the reaction, the substrate forms a covalent intermediate with the cofactor.</text>
</comment>
<feature type="binding site" evidence="12">
    <location>
        <position position="378"/>
    </location>
    <ligand>
        <name>substrate</name>
    </ligand>
</feature>
<feature type="binding site" evidence="12">
    <location>
        <position position="45"/>
    </location>
    <ligand>
        <name>substrate</name>
    </ligand>
</feature>
<comment type="catalytic activity">
    <reaction evidence="9 16">
        <text>D-sedoheptulose 7-phosphate + D-glyceraldehyde 3-phosphate = aldehydo-D-ribose 5-phosphate + D-xylulose 5-phosphate</text>
        <dbReference type="Rhea" id="RHEA:10508"/>
        <dbReference type="ChEBI" id="CHEBI:57483"/>
        <dbReference type="ChEBI" id="CHEBI:57737"/>
        <dbReference type="ChEBI" id="CHEBI:58273"/>
        <dbReference type="ChEBI" id="CHEBI:59776"/>
        <dbReference type="EC" id="2.2.1.1"/>
    </reaction>
</comment>
<evidence type="ECO:0000256" key="4">
    <source>
        <dbReference type="ARBA" id="ARBA00016662"/>
    </source>
</evidence>
<evidence type="ECO:0000256" key="9">
    <source>
        <dbReference type="ARBA" id="ARBA00049473"/>
    </source>
</evidence>
<dbReference type="AlphaFoldDB" id="A0A0G3HCS9"/>
<dbReference type="InterPro" id="IPR029061">
    <property type="entry name" value="THDP-binding"/>
</dbReference>
<dbReference type="InterPro" id="IPR020826">
    <property type="entry name" value="Transketolase_BS"/>
</dbReference>
<evidence type="ECO:0000259" key="17">
    <source>
        <dbReference type="SMART" id="SM00861"/>
    </source>
</evidence>
<evidence type="ECO:0000256" key="14">
    <source>
        <dbReference type="PIRSR" id="PIRSR605478-4"/>
    </source>
</evidence>
<dbReference type="GO" id="GO:0006098">
    <property type="term" value="P:pentose-phosphate shunt"/>
    <property type="evidence" value="ECO:0007669"/>
    <property type="project" value="TreeGrafter"/>
</dbReference>
<dbReference type="NCBIfam" id="TIGR00232">
    <property type="entry name" value="tktlase_bact"/>
    <property type="match status" value="1"/>
</dbReference>
<name>A0A0G3HCS9_9CORY</name>
<keyword evidence="19" id="KW-1185">Reference proteome</keyword>
<dbReference type="GO" id="GO:0005829">
    <property type="term" value="C:cytosol"/>
    <property type="evidence" value="ECO:0007669"/>
    <property type="project" value="TreeGrafter"/>
</dbReference>
<dbReference type="RefSeq" id="WP_047259615.1">
    <property type="nucleotide sequence ID" value="NZ_CP011546.1"/>
</dbReference>
<feature type="binding site" evidence="12">
    <location>
        <position position="283"/>
    </location>
    <ligand>
        <name>substrate</name>
    </ligand>
</feature>
<keyword evidence="16" id="KW-0106">Calcium</keyword>
<comment type="similarity">
    <text evidence="1 16">Belongs to the transketolase family.</text>
</comment>
<dbReference type="InterPro" id="IPR033247">
    <property type="entry name" value="Transketolase_fam"/>
</dbReference>
<dbReference type="PATRIC" id="fig|1072256.5.peg.1150"/>
<feature type="binding site" evidence="14">
    <location>
        <position position="177"/>
    </location>
    <ligand>
        <name>Mg(2+)</name>
        <dbReference type="ChEBI" id="CHEBI:18420"/>
    </ligand>
</feature>
<evidence type="ECO:0000256" key="12">
    <source>
        <dbReference type="PIRSR" id="PIRSR605478-2"/>
    </source>
</evidence>
<dbReference type="CDD" id="cd07033">
    <property type="entry name" value="TPP_PYR_DXS_TK_like"/>
    <property type="match status" value="1"/>
</dbReference>
<dbReference type="PROSITE" id="PS00802">
    <property type="entry name" value="TRANSKETOLASE_2"/>
    <property type="match status" value="1"/>
</dbReference>
<dbReference type="FunFam" id="3.40.50.970:FF:000004">
    <property type="entry name" value="Transketolase"/>
    <property type="match status" value="1"/>
</dbReference>
<feature type="binding site" evidence="13">
    <location>
        <position position="283"/>
    </location>
    <ligand>
        <name>thiamine diphosphate</name>
        <dbReference type="ChEBI" id="CHEBI:58937"/>
    </ligand>
</feature>
<evidence type="ECO:0000256" key="2">
    <source>
        <dbReference type="ARBA" id="ARBA00011738"/>
    </source>
</evidence>
<feature type="binding site" evidence="14">
    <location>
        <position position="209"/>
    </location>
    <ligand>
        <name>Mg(2+)</name>
        <dbReference type="ChEBI" id="CHEBI:18420"/>
    </ligand>
</feature>